<dbReference type="InterPro" id="IPR005181">
    <property type="entry name" value="SASA"/>
</dbReference>
<organism evidence="9 10">
    <name type="scientific">Porphyromonas catoniae F0037</name>
    <dbReference type="NCBI Taxonomy" id="1127696"/>
    <lineage>
        <taxon>Bacteria</taxon>
        <taxon>Pseudomonadati</taxon>
        <taxon>Bacteroidota</taxon>
        <taxon>Bacteroidia</taxon>
        <taxon>Bacteroidales</taxon>
        <taxon>Porphyromonadaceae</taxon>
        <taxon>Porphyromonas</taxon>
    </lineage>
</organism>
<keyword evidence="4" id="KW-0788">Thiol protease</keyword>
<evidence type="ECO:0000256" key="5">
    <source>
        <dbReference type="ARBA" id="ARBA00023026"/>
    </source>
</evidence>
<evidence type="ECO:0000313" key="9">
    <source>
        <dbReference type="EMBL" id="EKY03056.1"/>
    </source>
</evidence>
<dbReference type="SUPFAM" id="SSF52266">
    <property type="entry name" value="SGNH hydrolase"/>
    <property type="match status" value="2"/>
</dbReference>
<comment type="caution">
    <text evidence="9">The sequence shown here is derived from an EMBL/GenBank/DDBJ whole genome shotgun (WGS) entry which is preliminary data.</text>
</comment>
<dbReference type="Pfam" id="PF13472">
    <property type="entry name" value="Lipase_GDSL_2"/>
    <property type="match status" value="1"/>
</dbReference>
<proteinExistence type="inferred from homology"/>
<keyword evidence="6" id="KW-0732">Signal</keyword>
<dbReference type="eggNOG" id="COG2755">
    <property type="taxonomic scope" value="Bacteria"/>
</dbReference>
<feature type="domain" description="SGNH hydrolase-type esterase" evidence="8">
    <location>
        <begin position="33"/>
        <end position="209"/>
    </location>
</feature>
<keyword evidence="5" id="KW-0843">Virulence</keyword>
<dbReference type="GO" id="GO:0005975">
    <property type="term" value="P:carbohydrate metabolic process"/>
    <property type="evidence" value="ECO:0007669"/>
    <property type="project" value="TreeGrafter"/>
</dbReference>
<evidence type="ECO:0000256" key="3">
    <source>
        <dbReference type="ARBA" id="ARBA00022801"/>
    </source>
</evidence>
<dbReference type="PATRIC" id="fig|1127696.3.peg.135"/>
<gene>
    <name evidence="9" type="ORF">HMPREF9134_00157</name>
</gene>
<dbReference type="AlphaFoldDB" id="L1NI92"/>
<evidence type="ECO:0000313" key="10">
    <source>
        <dbReference type="Proteomes" id="UP000010408"/>
    </source>
</evidence>
<dbReference type="PANTHER" id="PTHR22901">
    <property type="entry name" value="SIALATE O-ACETYLESTERASE"/>
    <property type="match status" value="1"/>
</dbReference>
<reference evidence="9 10" key="1">
    <citation type="submission" date="2012-05" db="EMBL/GenBank/DDBJ databases">
        <authorList>
            <person name="Weinstock G."/>
            <person name="Sodergren E."/>
            <person name="Lobos E.A."/>
            <person name="Fulton L."/>
            <person name="Fulton R."/>
            <person name="Courtney L."/>
            <person name="Fronick C."/>
            <person name="O'Laughlin M."/>
            <person name="Godfrey J."/>
            <person name="Wilson R.M."/>
            <person name="Miner T."/>
            <person name="Farmer C."/>
            <person name="Delehaunty K."/>
            <person name="Cordes M."/>
            <person name="Minx P."/>
            <person name="Tomlinson C."/>
            <person name="Chen J."/>
            <person name="Wollam A."/>
            <person name="Pepin K.H."/>
            <person name="Bhonagiri V."/>
            <person name="Zhang X."/>
            <person name="Suruliraj S."/>
            <person name="Warren W."/>
            <person name="Mitreva M."/>
            <person name="Mardis E.R."/>
            <person name="Wilson R.K."/>
        </authorList>
    </citation>
    <scope>NUCLEOTIDE SEQUENCE [LARGE SCALE GENOMIC DNA]</scope>
    <source>
        <strain evidence="9 10">F0037</strain>
    </source>
</reference>
<dbReference type="InterPro" id="IPR039329">
    <property type="entry name" value="SIAE"/>
</dbReference>
<keyword evidence="3" id="KW-0378">Hydrolase</keyword>
<comment type="similarity">
    <text evidence="1">Belongs to the peptidase C25 family.</text>
</comment>
<dbReference type="InterPro" id="IPR013830">
    <property type="entry name" value="SGNH_hydro"/>
</dbReference>
<feature type="signal peptide" evidence="6">
    <location>
        <begin position="1"/>
        <end position="23"/>
    </location>
</feature>
<dbReference type="Pfam" id="PF03629">
    <property type="entry name" value="SASA"/>
    <property type="match status" value="1"/>
</dbReference>
<evidence type="ECO:0000259" key="8">
    <source>
        <dbReference type="Pfam" id="PF13472"/>
    </source>
</evidence>
<dbReference type="GO" id="GO:0001681">
    <property type="term" value="F:sialate O-acetylesterase activity"/>
    <property type="evidence" value="ECO:0007669"/>
    <property type="project" value="InterPro"/>
</dbReference>
<evidence type="ECO:0000256" key="6">
    <source>
        <dbReference type="SAM" id="SignalP"/>
    </source>
</evidence>
<evidence type="ECO:0000256" key="4">
    <source>
        <dbReference type="ARBA" id="ARBA00022807"/>
    </source>
</evidence>
<feature type="chain" id="PRO_5003954466" evidence="6">
    <location>
        <begin position="24"/>
        <end position="710"/>
    </location>
</feature>
<dbReference type="GO" id="GO:0006508">
    <property type="term" value="P:proteolysis"/>
    <property type="evidence" value="ECO:0007669"/>
    <property type="project" value="UniProtKB-KW"/>
</dbReference>
<dbReference type="Proteomes" id="UP000010408">
    <property type="component" value="Unassembled WGS sequence"/>
</dbReference>
<keyword evidence="2" id="KW-0645">Protease</keyword>
<dbReference type="Gene3D" id="2.60.40.10">
    <property type="entry name" value="Immunoglobulins"/>
    <property type="match status" value="1"/>
</dbReference>
<accession>L1NI92</accession>
<dbReference type="EMBL" id="AMEQ01000005">
    <property type="protein sequence ID" value="EKY03056.1"/>
    <property type="molecule type" value="Genomic_DNA"/>
</dbReference>
<dbReference type="InterPro" id="IPR036514">
    <property type="entry name" value="SGNH_hydro_sf"/>
</dbReference>
<dbReference type="RefSeq" id="WP_005468282.1">
    <property type="nucleotide sequence ID" value="NZ_KB291038.1"/>
</dbReference>
<feature type="domain" description="Sialate O-acetylesterase" evidence="7">
    <location>
        <begin position="491"/>
        <end position="588"/>
    </location>
</feature>
<dbReference type="PANTHER" id="PTHR22901:SF0">
    <property type="entry name" value="SIALATE O-ACETYLESTERASE"/>
    <property type="match status" value="1"/>
</dbReference>
<evidence type="ECO:0000256" key="1">
    <source>
        <dbReference type="ARBA" id="ARBA00006067"/>
    </source>
</evidence>
<dbReference type="STRING" id="1127696.HMPREF9134_00157"/>
<dbReference type="InterPro" id="IPR013783">
    <property type="entry name" value="Ig-like_fold"/>
</dbReference>
<sequence>MKRLFTVLLSLILVSFFPSVSHAKGKAPIRVACIGNCITYGYLLKDRERVAYPAVLQTLLGTKYEVANFGKSGATLLFRGHRPYIQQEEYRQALAYKADIAVIHLGVNDTDPRNWPNYRDEFIPNYRQLIDSLRLTNPRMRIFIARTTPIGVEHPRFESGTRDWQRQIQRAIDCVARGAGVQLIDLHAPLYPYPHYLPDAVHPTAEGAKILAEVVYSAITGDYGGLRLPSVYSSGMVLQRGAPLQLSGTANAGERVKVTLQGQKVNPKRGLTFLTTAKDDGSWGLSIPSPEAGGPYTLTFQAKSRTIQLDSVYIGEVWLCSGQSNMAMQLRETKDQDLAQQANDPELRIYDMKPAHVTDAIAWPVSFLDSLNRLDYYLPAQWQAATPHSVASTSAIAYHFAKELRDSLKVPVGIIINAVGGAPTEAWIDRETLERNLPAILRHWRTNDYIMPWVRERATQNLKLQDTPLARHPYAPTYLFDTGIRPLAHYGLRGVLWYQGESNAHNVEAHEQLFPLLTSSWKNYFGSNLSFYYVQLSSINRPTWPHFRDSQRRMQQPKNGVEMVVSSDLGHPNDVHPKNKKPIGHRLALLALHNDYGFDTLTARSPSLSWVGRVKTDEGEVLSLSFKDVRTLTTSDHQPIRGFELVDADGLIHSVTAEAFGDVVRIPIPKSIRSQRLTIRYGWKPFTDANLVGDTGLPVSTFMTREDELL</sequence>
<protein>
    <submittedName>
        <fullName evidence="9">GDSL-like protein</fullName>
    </submittedName>
</protein>
<dbReference type="GO" id="GO:0008234">
    <property type="term" value="F:cysteine-type peptidase activity"/>
    <property type="evidence" value="ECO:0007669"/>
    <property type="project" value="UniProtKB-KW"/>
</dbReference>
<evidence type="ECO:0000256" key="2">
    <source>
        <dbReference type="ARBA" id="ARBA00022670"/>
    </source>
</evidence>
<dbReference type="Gene3D" id="3.40.50.1110">
    <property type="entry name" value="SGNH hydrolase"/>
    <property type="match status" value="2"/>
</dbReference>
<evidence type="ECO:0000259" key="7">
    <source>
        <dbReference type="Pfam" id="PF03629"/>
    </source>
</evidence>
<dbReference type="HOGENOM" id="CLU_015150_3_0_10"/>
<name>L1NI92_9PORP</name>